<keyword evidence="5" id="KW-0676">Redox-active center</keyword>
<dbReference type="PANTHER" id="PTHR13887">
    <property type="entry name" value="GLUTATHIONE S-TRANSFERASE KAPPA"/>
    <property type="match status" value="1"/>
</dbReference>
<sequence length="235" mass="26656">MTMKTYQMLLPWYKKKWGIILIALLVVLLATILSFSLAVFNKVREMNSQSALNSLQAYYALLYNDYSPELGADNALIEIVEFSDFQCPYCAQGSPVVVDLAKQYAGIINLTYRHFPIADIHPEAWGAAIASTCAAEQDKFWQYHDQLFAQQDNFSQTTFFTIAKNLGLNTQDFDTCYTSEKYGYQVRKDLADGLSLDLRGTPTYFINGEVISGLLTRSQWQELIEAYLIGLQSNQ</sequence>
<organism evidence="7 8">
    <name type="scientific">Candidatus Komeilibacteria bacterium CG_4_10_14_0_8_um_filter_37_78</name>
    <dbReference type="NCBI Taxonomy" id="1974471"/>
    <lineage>
        <taxon>Bacteria</taxon>
        <taxon>Candidatus Komeiliibacteriota</taxon>
    </lineage>
</organism>
<dbReference type="InterPro" id="IPR013766">
    <property type="entry name" value="Thioredoxin_domain"/>
</dbReference>
<reference evidence="8" key="1">
    <citation type="submission" date="2017-09" db="EMBL/GenBank/DDBJ databases">
        <title>Depth-based differentiation of microbial function through sediment-hosted aquifers and enrichment of novel symbionts in the deep terrestrial subsurface.</title>
        <authorList>
            <person name="Probst A.J."/>
            <person name="Ladd B."/>
            <person name="Jarett J.K."/>
            <person name="Geller-Mcgrath D.E."/>
            <person name="Sieber C.M.K."/>
            <person name="Emerson J.B."/>
            <person name="Anantharaman K."/>
            <person name="Thomas B.C."/>
            <person name="Malmstrom R."/>
            <person name="Stieglmeier M."/>
            <person name="Klingl A."/>
            <person name="Woyke T."/>
            <person name="Ryan C.M."/>
            <person name="Banfield J.F."/>
        </authorList>
    </citation>
    <scope>NUCLEOTIDE SEQUENCE [LARGE SCALE GENOMIC DNA]</scope>
</reference>
<comment type="caution">
    <text evidence="7">The sequence shown here is derived from an EMBL/GenBank/DDBJ whole genome shotgun (WGS) entry which is preliminary data.</text>
</comment>
<keyword evidence="4" id="KW-1015">Disulfide bond</keyword>
<gene>
    <name evidence="7" type="ORF">COY67_01310</name>
</gene>
<evidence type="ECO:0000313" key="7">
    <source>
        <dbReference type="EMBL" id="PIY95179.1"/>
    </source>
</evidence>
<dbReference type="Gene3D" id="3.40.30.10">
    <property type="entry name" value="Glutaredoxin"/>
    <property type="match status" value="1"/>
</dbReference>
<keyword evidence="2" id="KW-0732">Signal</keyword>
<evidence type="ECO:0000256" key="2">
    <source>
        <dbReference type="ARBA" id="ARBA00022729"/>
    </source>
</evidence>
<accession>A0A2M7REL9</accession>
<dbReference type="AlphaFoldDB" id="A0A2M7REL9"/>
<dbReference type="EMBL" id="PFMC01000034">
    <property type="protein sequence ID" value="PIY95179.1"/>
    <property type="molecule type" value="Genomic_DNA"/>
</dbReference>
<evidence type="ECO:0000256" key="4">
    <source>
        <dbReference type="ARBA" id="ARBA00023157"/>
    </source>
</evidence>
<dbReference type="GO" id="GO:0016491">
    <property type="term" value="F:oxidoreductase activity"/>
    <property type="evidence" value="ECO:0007669"/>
    <property type="project" value="UniProtKB-KW"/>
</dbReference>
<proteinExistence type="inferred from homology"/>
<name>A0A2M7REL9_9BACT</name>
<dbReference type="SUPFAM" id="SSF52833">
    <property type="entry name" value="Thioredoxin-like"/>
    <property type="match status" value="1"/>
</dbReference>
<dbReference type="PANTHER" id="PTHR13887:SF14">
    <property type="entry name" value="DISULFIDE BOND FORMATION PROTEIN D"/>
    <property type="match status" value="1"/>
</dbReference>
<dbReference type="InterPro" id="IPR036249">
    <property type="entry name" value="Thioredoxin-like_sf"/>
</dbReference>
<evidence type="ECO:0000256" key="5">
    <source>
        <dbReference type="ARBA" id="ARBA00023284"/>
    </source>
</evidence>
<feature type="domain" description="Thioredoxin" evidence="6">
    <location>
        <begin position="24"/>
        <end position="229"/>
    </location>
</feature>
<dbReference type="Proteomes" id="UP000228689">
    <property type="component" value="Unassembled WGS sequence"/>
</dbReference>
<keyword evidence="3" id="KW-0560">Oxidoreductase</keyword>
<dbReference type="InterPro" id="IPR012336">
    <property type="entry name" value="Thioredoxin-like_fold"/>
</dbReference>
<comment type="similarity">
    <text evidence="1">Belongs to the thioredoxin family. DsbA subfamily.</text>
</comment>
<evidence type="ECO:0000259" key="6">
    <source>
        <dbReference type="PROSITE" id="PS51352"/>
    </source>
</evidence>
<evidence type="ECO:0000313" key="8">
    <source>
        <dbReference type="Proteomes" id="UP000228689"/>
    </source>
</evidence>
<dbReference type="Pfam" id="PF13462">
    <property type="entry name" value="Thioredoxin_4"/>
    <property type="match status" value="1"/>
</dbReference>
<protein>
    <recommendedName>
        <fullName evidence="6">Thioredoxin domain-containing protein</fullName>
    </recommendedName>
</protein>
<evidence type="ECO:0000256" key="3">
    <source>
        <dbReference type="ARBA" id="ARBA00023002"/>
    </source>
</evidence>
<evidence type="ECO:0000256" key="1">
    <source>
        <dbReference type="ARBA" id="ARBA00005791"/>
    </source>
</evidence>
<dbReference type="PROSITE" id="PS51352">
    <property type="entry name" value="THIOREDOXIN_2"/>
    <property type="match status" value="1"/>
</dbReference>